<feature type="compositionally biased region" description="Acidic residues" evidence="1">
    <location>
        <begin position="183"/>
        <end position="195"/>
    </location>
</feature>
<feature type="compositionally biased region" description="Basic and acidic residues" evidence="1">
    <location>
        <begin position="1"/>
        <end position="10"/>
    </location>
</feature>
<name>A0A316ZI04_9BASI</name>
<evidence type="ECO:0000313" key="3">
    <source>
        <dbReference type="Proteomes" id="UP000245946"/>
    </source>
</evidence>
<feature type="compositionally biased region" description="Low complexity" evidence="1">
    <location>
        <begin position="271"/>
        <end position="283"/>
    </location>
</feature>
<dbReference type="AlphaFoldDB" id="A0A316ZI04"/>
<feature type="compositionally biased region" description="Low complexity" evidence="1">
    <location>
        <begin position="21"/>
        <end position="58"/>
    </location>
</feature>
<feature type="compositionally biased region" description="Acidic residues" evidence="1">
    <location>
        <begin position="256"/>
        <end position="265"/>
    </location>
</feature>
<dbReference type="RefSeq" id="XP_025600204.1">
    <property type="nucleotide sequence ID" value="XM_025745000.1"/>
</dbReference>
<sequence length="283" mass="30765">MSNHSTREPTDGSYASDSHARSMLSSPLSSPPQASSSAWPSISSAYQAPLSPLSSRSRTPQRHRHELSAHPTSSPGANGQASPSQPGFMSPSRSSAYPASPGTASALRRARTAAVQPPHLAKTSPRTAATNSDSASATLFRQRFRQRCQDAMSRQRQQALAQARARTGSKSRGSDMFRSDEISGSEDEQMDDDVADMPAWQREDDELIRRAMTAEYRRMLHTQERSGAMELGWLGADEVAWLEEEVRREARAGEEQPPEMEDDESLAALSAGRGPRGARAGRA</sequence>
<proteinExistence type="predicted"/>
<keyword evidence="3" id="KW-1185">Reference proteome</keyword>
<accession>A0A316ZI04</accession>
<feature type="compositionally biased region" description="Polar residues" evidence="1">
    <location>
        <begin position="70"/>
        <end position="87"/>
    </location>
</feature>
<feature type="compositionally biased region" description="Low complexity" evidence="1">
    <location>
        <begin position="154"/>
        <end position="166"/>
    </location>
</feature>
<feature type="compositionally biased region" description="Low complexity" evidence="1">
    <location>
        <begin position="90"/>
        <end position="107"/>
    </location>
</feature>
<feature type="compositionally biased region" description="Low complexity" evidence="1">
    <location>
        <begin position="127"/>
        <end position="138"/>
    </location>
</feature>
<reference evidence="2 3" key="1">
    <citation type="journal article" date="2018" name="Mol. Biol. Evol.">
        <title>Broad Genomic Sampling Reveals a Smut Pathogenic Ancestry of the Fungal Clade Ustilaginomycotina.</title>
        <authorList>
            <person name="Kijpornyongpan T."/>
            <person name="Mondo S.J."/>
            <person name="Barry K."/>
            <person name="Sandor L."/>
            <person name="Lee J."/>
            <person name="Lipzen A."/>
            <person name="Pangilinan J."/>
            <person name="LaButti K."/>
            <person name="Hainaut M."/>
            <person name="Henrissat B."/>
            <person name="Grigoriev I.V."/>
            <person name="Spatafora J.W."/>
            <person name="Aime M.C."/>
        </authorList>
    </citation>
    <scope>NUCLEOTIDE SEQUENCE [LARGE SCALE GENOMIC DNA]</scope>
    <source>
        <strain evidence="2 3">MCA 4186</strain>
    </source>
</reference>
<evidence type="ECO:0000256" key="1">
    <source>
        <dbReference type="SAM" id="MobiDB-lite"/>
    </source>
</evidence>
<evidence type="ECO:0000313" key="2">
    <source>
        <dbReference type="EMBL" id="PWN99925.1"/>
    </source>
</evidence>
<protein>
    <submittedName>
        <fullName evidence="2">Uncharacterized protein</fullName>
    </submittedName>
</protein>
<gene>
    <name evidence="2" type="ORF">FA09DRAFT_358709</name>
</gene>
<dbReference type="GeneID" id="37272544"/>
<feature type="region of interest" description="Disordered" evidence="1">
    <location>
        <begin position="247"/>
        <end position="283"/>
    </location>
</feature>
<dbReference type="OrthoDB" id="3366042at2759"/>
<feature type="region of interest" description="Disordered" evidence="1">
    <location>
        <begin position="1"/>
        <end position="201"/>
    </location>
</feature>
<dbReference type="EMBL" id="KZ819286">
    <property type="protein sequence ID" value="PWN99925.1"/>
    <property type="molecule type" value="Genomic_DNA"/>
</dbReference>
<feature type="compositionally biased region" description="Basic and acidic residues" evidence="1">
    <location>
        <begin position="172"/>
        <end position="181"/>
    </location>
</feature>
<dbReference type="Proteomes" id="UP000245946">
    <property type="component" value="Unassembled WGS sequence"/>
</dbReference>
<organism evidence="2 3">
    <name type="scientific">Tilletiopsis washingtonensis</name>
    <dbReference type="NCBI Taxonomy" id="58919"/>
    <lineage>
        <taxon>Eukaryota</taxon>
        <taxon>Fungi</taxon>
        <taxon>Dikarya</taxon>
        <taxon>Basidiomycota</taxon>
        <taxon>Ustilaginomycotina</taxon>
        <taxon>Exobasidiomycetes</taxon>
        <taxon>Entylomatales</taxon>
        <taxon>Entylomatales incertae sedis</taxon>
        <taxon>Tilletiopsis</taxon>
    </lineage>
</organism>